<dbReference type="KEGG" id="ote:Oter_3495"/>
<dbReference type="Gene3D" id="1.20.1540.10">
    <property type="entry name" value="Rhomboid-like"/>
    <property type="match status" value="1"/>
</dbReference>
<dbReference type="Pfam" id="PF20216">
    <property type="entry name" value="DUF6576"/>
    <property type="match status" value="1"/>
</dbReference>
<dbReference type="Pfam" id="PF01694">
    <property type="entry name" value="Rhomboid"/>
    <property type="match status" value="1"/>
</dbReference>
<evidence type="ECO:0000313" key="10">
    <source>
        <dbReference type="EMBL" id="ACB76772.1"/>
    </source>
</evidence>
<evidence type="ECO:0000259" key="9">
    <source>
        <dbReference type="Pfam" id="PF20216"/>
    </source>
</evidence>
<keyword evidence="5 7" id="KW-1133">Transmembrane helix</keyword>
<evidence type="ECO:0000256" key="7">
    <source>
        <dbReference type="SAM" id="Phobius"/>
    </source>
</evidence>
<feature type="domain" description="Peptidase S54 rhomboid" evidence="8">
    <location>
        <begin position="61"/>
        <end position="218"/>
    </location>
</feature>
<feature type="transmembrane region" description="Helical" evidence="7">
    <location>
        <begin position="105"/>
        <end position="124"/>
    </location>
</feature>
<dbReference type="OrthoDB" id="9813074at2"/>
<accession>B1ZVA5</accession>
<dbReference type="eggNOG" id="COG0705">
    <property type="taxonomic scope" value="Bacteria"/>
</dbReference>
<evidence type="ECO:0000256" key="6">
    <source>
        <dbReference type="ARBA" id="ARBA00023136"/>
    </source>
</evidence>
<dbReference type="PANTHER" id="PTHR43731:SF14">
    <property type="entry name" value="PRESENILIN-ASSOCIATED RHOMBOID-LIKE PROTEIN, MITOCHONDRIAL"/>
    <property type="match status" value="1"/>
</dbReference>
<feature type="domain" description="DUF6576" evidence="9">
    <location>
        <begin position="257"/>
        <end position="289"/>
    </location>
</feature>
<dbReference type="STRING" id="452637.Oter_3495"/>
<evidence type="ECO:0000256" key="3">
    <source>
        <dbReference type="ARBA" id="ARBA00022692"/>
    </source>
</evidence>
<dbReference type="InterPro" id="IPR046483">
    <property type="entry name" value="DUF6576"/>
</dbReference>
<comment type="similarity">
    <text evidence="2">Belongs to the peptidase S54 family.</text>
</comment>
<gene>
    <name evidence="10" type="ordered locus">Oter_3495</name>
</gene>
<feature type="transmembrane region" description="Helical" evidence="7">
    <location>
        <begin position="195"/>
        <end position="215"/>
    </location>
</feature>
<dbReference type="GO" id="GO:0004252">
    <property type="term" value="F:serine-type endopeptidase activity"/>
    <property type="evidence" value="ECO:0007669"/>
    <property type="project" value="InterPro"/>
</dbReference>
<reference evidence="10 11" key="1">
    <citation type="journal article" date="2011" name="J. Bacteriol.">
        <title>Genome sequence of the verrucomicrobium Opitutus terrae PB90-1, an abundant inhabitant of rice paddy soil ecosystems.</title>
        <authorList>
            <person name="van Passel M.W."/>
            <person name="Kant R."/>
            <person name="Palva A."/>
            <person name="Copeland A."/>
            <person name="Lucas S."/>
            <person name="Lapidus A."/>
            <person name="Glavina del Rio T."/>
            <person name="Pitluck S."/>
            <person name="Goltsman E."/>
            <person name="Clum A."/>
            <person name="Sun H."/>
            <person name="Schmutz J."/>
            <person name="Larimer F.W."/>
            <person name="Land M.L."/>
            <person name="Hauser L."/>
            <person name="Kyrpides N."/>
            <person name="Mikhailova N."/>
            <person name="Richardson P.P."/>
            <person name="Janssen P.H."/>
            <person name="de Vos W.M."/>
            <person name="Smidt H."/>
        </authorList>
    </citation>
    <scope>NUCLEOTIDE SEQUENCE [LARGE SCALE GENOMIC DNA]</scope>
    <source>
        <strain evidence="11">DSM 11246 / JCM 15787 / PB90-1</strain>
    </source>
</reference>
<dbReference type="InterPro" id="IPR022764">
    <property type="entry name" value="Peptidase_S54_rhomboid_dom"/>
</dbReference>
<dbReference type="AlphaFoldDB" id="B1ZVA5"/>
<keyword evidence="11" id="KW-1185">Reference proteome</keyword>
<organism evidence="10 11">
    <name type="scientific">Opitutus terrae (strain DSM 11246 / JCM 15787 / PB90-1)</name>
    <dbReference type="NCBI Taxonomy" id="452637"/>
    <lineage>
        <taxon>Bacteria</taxon>
        <taxon>Pseudomonadati</taxon>
        <taxon>Verrucomicrobiota</taxon>
        <taxon>Opitutia</taxon>
        <taxon>Opitutales</taxon>
        <taxon>Opitutaceae</taxon>
        <taxon>Opitutus</taxon>
    </lineage>
</organism>
<evidence type="ECO:0000256" key="2">
    <source>
        <dbReference type="ARBA" id="ARBA00009045"/>
    </source>
</evidence>
<name>B1ZVA5_OPITP</name>
<sequence>MLSDRPYMRDDYPRNRTTVLTWLISAIVAMFVLQHLLWRLFNADTLLDQLLGLSVANLKAGRIWTLVTYSFLHSKANFLHIIANLLGLYFVGRVLLPVLGSRRFLGLYAAAVGLGGALWLGTHWSAGTGTLIGASAGVLGLFMLFACLNPNQPMTFLLFFIVPVTLRPKYVAAGLLAFELLGFGFYEVMGAVSPFGAPLAHSAHLGGMLAGWVFFRTFHASRGWFRPSRPDVELPRWMQKTPKAAPPPVYQVDVTKREDLRAEVDRILDKINSHGFGALTEEEKRLLDEARDLLSRR</sequence>
<dbReference type="PANTHER" id="PTHR43731">
    <property type="entry name" value="RHOMBOID PROTEASE"/>
    <property type="match status" value="1"/>
</dbReference>
<keyword evidence="4" id="KW-0378">Hydrolase</keyword>
<feature type="transmembrane region" description="Helical" evidence="7">
    <location>
        <begin position="20"/>
        <end position="38"/>
    </location>
</feature>
<dbReference type="HOGENOM" id="CLU_055068_4_0_0"/>
<keyword evidence="6 7" id="KW-0472">Membrane</keyword>
<protein>
    <submittedName>
        <fullName evidence="10">Rhomboid family protein</fullName>
    </submittedName>
</protein>
<keyword evidence="3 7" id="KW-0812">Transmembrane</keyword>
<evidence type="ECO:0000256" key="4">
    <source>
        <dbReference type="ARBA" id="ARBA00022801"/>
    </source>
</evidence>
<dbReference type="SUPFAM" id="SSF144091">
    <property type="entry name" value="Rhomboid-like"/>
    <property type="match status" value="1"/>
</dbReference>
<comment type="subcellular location">
    <subcellularLocation>
        <location evidence="1">Membrane</location>
        <topology evidence="1">Multi-pass membrane protein</topology>
    </subcellularLocation>
</comment>
<feature type="transmembrane region" description="Helical" evidence="7">
    <location>
        <begin position="78"/>
        <end position="96"/>
    </location>
</feature>
<evidence type="ECO:0000259" key="8">
    <source>
        <dbReference type="Pfam" id="PF01694"/>
    </source>
</evidence>
<dbReference type="InterPro" id="IPR050925">
    <property type="entry name" value="Rhomboid_protease_S54"/>
</dbReference>
<dbReference type="GO" id="GO:0016020">
    <property type="term" value="C:membrane"/>
    <property type="evidence" value="ECO:0007669"/>
    <property type="project" value="UniProtKB-SubCell"/>
</dbReference>
<feature type="transmembrane region" description="Helical" evidence="7">
    <location>
        <begin position="130"/>
        <end position="149"/>
    </location>
</feature>
<evidence type="ECO:0000256" key="1">
    <source>
        <dbReference type="ARBA" id="ARBA00004141"/>
    </source>
</evidence>
<evidence type="ECO:0000313" key="11">
    <source>
        <dbReference type="Proteomes" id="UP000007013"/>
    </source>
</evidence>
<dbReference type="Proteomes" id="UP000007013">
    <property type="component" value="Chromosome"/>
</dbReference>
<evidence type="ECO:0000256" key="5">
    <source>
        <dbReference type="ARBA" id="ARBA00022989"/>
    </source>
</evidence>
<dbReference type="InterPro" id="IPR035952">
    <property type="entry name" value="Rhomboid-like_sf"/>
</dbReference>
<proteinExistence type="inferred from homology"/>
<dbReference type="EMBL" id="CP001032">
    <property type="protein sequence ID" value="ACB76772.1"/>
    <property type="molecule type" value="Genomic_DNA"/>
</dbReference>